<dbReference type="Proteomes" id="UP000008827">
    <property type="component" value="Chromosome 7"/>
</dbReference>
<dbReference type="HOGENOM" id="CLU_2417587_0_0_1"/>
<organism evidence="1">
    <name type="scientific">Glycine max</name>
    <name type="common">Soybean</name>
    <name type="synonym">Glycine hispida</name>
    <dbReference type="NCBI Taxonomy" id="3847"/>
    <lineage>
        <taxon>Eukaryota</taxon>
        <taxon>Viridiplantae</taxon>
        <taxon>Streptophyta</taxon>
        <taxon>Embryophyta</taxon>
        <taxon>Tracheophyta</taxon>
        <taxon>Spermatophyta</taxon>
        <taxon>Magnoliopsida</taxon>
        <taxon>eudicotyledons</taxon>
        <taxon>Gunneridae</taxon>
        <taxon>Pentapetalae</taxon>
        <taxon>rosids</taxon>
        <taxon>fabids</taxon>
        <taxon>Fabales</taxon>
        <taxon>Fabaceae</taxon>
        <taxon>Papilionoideae</taxon>
        <taxon>50 kb inversion clade</taxon>
        <taxon>NPAAA clade</taxon>
        <taxon>indigoferoid/millettioid clade</taxon>
        <taxon>Phaseoleae</taxon>
        <taxon>Glycine</taxon>
        <taxon>Glycine subgen. Soja</taxon>
    </lineage>
</organism>
<sequence>MAVKESSEMASSLNQEPRKGMILPFQPLSLAFNHISYYVDMSAFAYAFLTLAYQLQLLQDVSGAFRPGILTTLVDVFAGRKIGGYIEGSITI</sequence>
<gene>
    <name evidence="1" type="ORF">GLYMA_07G093500</name>
</gene>
<dbReference type="AlphaFoldDB" id="K7L0L4"/>
<evidence type="ECO:0000313" key="1">
    <source>
        <dbReference type="EMBL" id="KRH48505.1"/>
    </source>
</evidence>
<dbReference type="EnsemblPlants" id="KRH48505">
    <property type="protein sequence ID" value="KRH48505"/>
    <property type="gene ID" value="GLYMA_07G093500"/>
</dbReference>
<dbReference type="EMBL" id="CM000840">
    <property type="protein sequence ID" value="KRH48505.1"/>
    <property type="molecule type" value="Genomic_DNA"/>
</dbReference>
<dbReference type="PANTHER" id="PTHR48040:SF60">
    <property type="entry name" value="ABC TRANSPORTER DOMAIN-CONTAINING PROTEIN"/>
    <property type="match status" value="1"/>
</dbReference>
<keyword evidence="3" id="KW-1185">Reference proteome</keyword>
<dbReference type="InParanoid" id="K7L0L4"/>
<name>K7L0L4_SOYBN</name>
<proteinExistence type="predicted"/>
<dbReference type="PaxDb" id="3847-GLYMA07G10381.1"/>
<accession>K7L0L4</accession>
<reference evidence="1" key="3">
    <citation type="submission" date="2018-07" db="EMBL/GenBank/DDBJ databases">
        <title>WGS assembly of Glycine max.</title>
        <authorList>
            <person name="Schmutz J."/>
            <person name="Cannon S."/>
            <person name="Schlueter J."/>
            <person name="Ma J."/>
            <person name="Mitros T."/>
            <person name="Nelson W."/>
            <person name="Hyten D."/>
            <person name="Song Q."/>
            <person name="Thelen J."/>
            <person name="Cheng J."/>
            <person name="Xu D."/>
            <person name="Hellsten U."/>
            <person name="May G."/>
            <person name="Yu Y."/>
            <person name="Sakurai T."/>
            <person name="Umezawa T."/>
            <person name="Bhattacharyya M."/>
            <person name="Sandhu D."/>
            <person name="Valliyodan B."/>
            <person name="Lindquist E."/>
            <person name="Peto M."/>
            <person name="Grant D."/>
            <person name="Shu S."/>
            <person name="Goodstein D."/>
            <person name="Barry K."/>
            <person name="Futrell-Griggs M."/>
            <person name="Abernathy B."/>
            <person name="Du J."/>
            <person name="Tian Z."/>
            <person name="Zhu L."/>
            <person name="Gill N."/>
            <person name="Joshi T."/>
            <person name="Libault M."/>
            <person name="Sethuraman A."/>
            <person name="Zhang X."/>
            <person name="Shinozaki K."/>
            <person name="Nguyen H."/>
            <person name="Wing R."/>
            <person name="Cregan P."/>
            <person name="Specht J."/>
            <person name="Grimwood J."/>
            <person name="Rokhsar D."/>
            <person name="Stacey G."/>
            <person name="Shoemaker R."/>
            <person name="Jackson S."/>
        </authorList>
    </citation>
    <scope>NUCLEOTIDE SEQUENCE</scope>
    <source>
        <tissue evidence="1">Callus</tissue>
    </source>
</reference>
<evidence type="ECO:0000313" key="2">
    <source>
        <dbReference type="EnsemblPlants" id="KRH48505"/>
    </source>
</evidence>
<protein>
    <submittedName>
        <fullName evidence="1 2">Uncharacterized protein</fullName>
    </submittedName>
</protein>
<evidence type="ECO:0000313" key="3">
    <source>
        <dbReference type="Proteomes" id="UP000008827"/>
    </source>
</evidence>
<dbReference type="eggNOG" id="KOG0065">
    <property type="taxonomic scope" value="Eukaryota"/>
</dbReference>
<dbReference type="Gramene" id="KRH48505">
    <property type="protein sequence ID" value="KRH48505"/>
    <property type="gene ID" value="GLYMA_07G093500"/>
</dbReference>
<dbReference type="PANTHER" id="PTHR48040">
    <property type="entry name" value="PLEIOTROPIC DRUG RESISTANCE PROTEIN 1-LIKE ISOFORM X1"/>
    <property type="match status" value="1"/>
</dbReference>
<reference evidence="2" key="2">
    <citation type="submission" date="2018-02" db="UniProtKB">
        <authorList>
            <consortium name="EnsemblPlants"/>
        </authorList>
    </citation>
    <scope>IDENTIFICATION</scope>
    <source>
        <strain evidence="2">Williams 82</strain>
    </source>
</reference>
<reference evidence="1 2" key="1">
    <citation type="journal article" date="2010" name="Nature">
        <title>Genome sequence of the palaeopolyploid soybean.</title>
        <authorList>
            <person name="Schmutz J."/>
            <person name="Cannon S.B."/>
            <person name="Schlueter J."/>
            <person name="Ma J."/>
            <person name="Mitros T."/>
            <person name="Nelson W."/>
            <person name="Hyten D.L."/>
            <person name="Song Q."/>
            <person name="Thelen J.J."/>
            <person name="Cheng J."/>
            <person name="Xu D."/>
            <person name="Hellsten U."/>
            <person name="May G.D."/>
            <person name="Yu Y."/>
            <person name="Sakurai T."/>
            <person name="Umezawa T."/>
            <person name="Bhattacharyya M.K."/>
            <person name="Sandhu D."/>
            <person name="Valliyodan B."/>
            <person name="Lindquist E."/>
            <person name="Peto M."/>
            <person name="Grant D."/>
            <person name="Shu S."/>
            <person name="Goodstein D."/>
            <person name="Barry K."/>
            <person name="Futrell-Griggs M."/>
            <person name="Abernathy B."/>
            <person name="Du J."/>
            <person name="Tian Z."/>
            <person name="Zhu L."/>
            <person name="Gill N."/>
            <person name="Joshi T."/>
            <person name="Libault M."/>
            <person name="Sethuraman A."/>
            <person name="Zhang X.-C."/>
            <person name="Shinozaki K."/>
            <person name="Nguyen H.T."/>
            <person name="Wing R.A."/>
            <person name="Cregan P."/>
            <person name="Specht J."/>
            <person name="Grimwood J."/>
            <person name="Rokhsar D."/>
            <person name="Stacey G."/>
            <person name="Shoemaker R.C."/>
            <person name="Jackson S.A."/>
        </authorList>
    </citation>
    <scope>NUCLEOTIDE SEQUENCE</scope>
    <source>
        <strain evidence="2">cv. Williams 82</strain>
        <tissue evidence="1">Callus</tissue>
    </source>
</reference>